<evidence type="ECO:0000313" key="7">
    <source>
        <dbReference type="Proteomes" id="UP000676649"/>
    </source>
</evidence>
<dbReference type="CDD" id="cd08422">
    <property type="entry name" value="PBP2_CrgA_like"/>
    <property type="match status" value="1"/>
</dbReference>
<dbReference type="PANTHER" id="PTHR30537:SF5">
    <property type="entry name" value="HTH-TYPE TRANSCRIPTIONAL ACTIVATOR TTDR-RELATED"/>
    <property type="match status" value="1"/>
</dbReference>
<proteinExistence type="inferred from homology"/>
<keyword evidence="7" id="KW-1185">Reference proteome</keyword>
<evidence type="ECO:0000313" key="6">
    <source>
        <dbReference type="EMBL" id="QWF70815.1"/>
    </source>
</evidence>
<dbReference type="InterPro" id="IPR036390">
    <property type="entry name" value="WH_DNA-bd_sf"/>
</dbReference>
<keyword evidence="4" id="KW-0804">Transcription</keyword>
<dbReference type="GO" id="GO:0006351">
    <property type="term" value="P:DNA-templated transcription"/>
    <property type="evidence" value="ECO:0007669"/>
    <property type="project" value="TreeGrafter"/>
</dbReference>
<reference evidence="6" key="1">
    <citation type="submission" date="2021-04" db="EMBL/GenBank/DDBJ databases">
        <title>Draft genome sequence data of methanotrophic Methylovulum sp. strain S1L and Methylomonas sp. strain S2AM isolated from boreal lake water columns.</title>
        <authorList>
            <person name="Rissanen A.J."/>
            <person name="Mangayil R."/>
            <person name="Svenning M.M."/>
            <person name="Khanongnuch R."/>
        </authorList>
    </citation>
    <scope>NUCLEOTIDE SEQUENCE</scope>
    <source>
        <strain evidence="6">S2AM</strain>
    </source>
</reference>
<dbReference type="Gene3D" id="1.10.10.10">
    <property type="entry name" value="Winged helix-like DNA-binding domain superfamily/Winged helix DNA-binding domain"/>
    <property type="match status" value="1"/>
</dbReference>
<keyword evidence="3" id="KW-0238">DNA-binding</keyword>
<dbReference type="GO" id="GO:0043565">
    <property type="term" value="F:sequence-specific DNA binding"/>
    <property type="evidence" value="ECO:0007669"/>
    <property type="project" value="TreeGrafter"/>
</dbReference>
<dbReference type="Pfam" id="PF00126">
    <property type="entry name" value="HTH_1"/>
    <property type="match status" value="1"/>
</dbReference>
<organism evidence="6 7">
    <name type="scientific">Methylomonas paludis</name>
    <dbReference type="NCBI Taxonomy" id="1173101"/>
    <lineage>
        <taxon>Bacteria</taxon>
        <taxon>Pseudomonadati</taxon>
        <taxon>Pseudomonadota</taxon>
        <taxon>Gammaproteobacteria</taxon>
        <taxon>Methylococcales</taxon>
        <taxon>Methylococcaceae</taxon>
        <taxon>Methylomonas</taxon>
    </lineage>
</organism>
<evidence type="ECO:0000259" key="5">
    <source>
        <dbReference type="PROSITE" id="PS50931"/>
    </source>
</evidence>
<dbReference type="AlphaFoldDB" id="A0A975MNC7"/>
<keyword evidence="2" id="KW-0805">Transcription regulation</keyword>
<dbReference type="EMBL" id="CP073754">
    <property type="protein sequence ID" value="QWF70815.1"/>
    <property type="molecule type" value="Genomic_DNA"/>
</dbReference>
<gene>
    <name evidence="6" type="ORF">KEF85_16105</name>
</gene>
<dbReference type="InterPro" id="IPR000847">
    <property type="entry name" value="LysR_HTH_N"/>
</dbReference>
<feature type="domain" description="HTH lysR-type" evidence="5">
    <location>
        <begin position="1"/>
        <end position="59"/>
    </location>
</feature>
<dbReference type="InterPro" id="IPR036388">
    <property type="entry name" value="WH-like_DNA-bd_sf"/>
</dbReference>
<sequence length="301" mass="33577">MDKLTSMNVFVRVAKAGSFAKAAKDLDISRAMATKHIMQLESELNTRLFNRTTRSLSLTEAGEEYLERCQQVLLDVAEMESAVTKLQTEPRGILKICAPPVIGATHISPALTEYLKSYPDLSVEMMLKGGQVDLVDEGIDIAIYLGQLNDTSLVARKLANSSLVVCAAPEYLKTHGIPQDPEDLEDHSCLINWAIPPRNKWRFKGILGERTVTVTGRMQANMADPIRNAAVNGLGLVMLPRYIVGRDIELGRLQVVMEQYGIAPLEVYAVYPHRKYLSAKVRSFLDFIQNWLPHRIGMDPP</sequence>
<dbReference type="FunFam" id="3.40.190.290:FF:000001">
    <property type="entry name" value="Transcriptional regulator, LysR family"/>
    <property type="match status" value="1"/>
</dbReference>
<dbReference type="Proteomes" id="UP000676649">
    <property type="component" value="Chromosome"/>
</dbReference>
<evidence type="ECO:0000256" key="2">
    <source>
        <dbReference type="ARBA" id="ARBA00023015"/>
    </source>
</evidence>
<dbReference type="FunFam" id="1.10.10.10:FF:000001">
    <property type="entry name" value="LysR family transcriptional regulator"/>
    <property type="match status" value="1"/>
</dbReference>
<dbReference type="InterPro" id="IPR058163">
    <property type="entry name" value="LysR-type_TF_proteobact-type"/>
</dbReference>
<dbReference type="GO" id="GO:0003700">
    <property type="term" value="F:DNA-binding transcription factor activity"/>
    <property type="evidence" value="ECO:0007669"/>
    <property type="project" value="InterPro"/>
</dbReference>
<name>A0A975MNC7_9GAMM</name>
<evidence type="ECO:0000256" key="1">
    <source>
        <dbReference type="ARBA" id="ARBA00009437"/>
    </source>
</evidence>
<dbReference type="SUPFAM" id="SSF46785">
    <property type="entry name" value="Winged helix' DNA-binding domain"/>
    <property type="match status" value="1"/>
</dbReference>
<dbReference type="PANTHER" id="PTHR30537">
    <property type="entry name" value="HTH-TYPE TRANSCRIPTIONAL REGULATOR"/>
    <property type="match status" value="1"/>
</dbReference>
<dbReference type="PROSITE" id="PS50931">
    <property type="entry name" value="HTH_LYSR"/>
    <property type="match status" value="1"/>
</dbReference>
<comment type="similarity">
    <text evidence="1">Belongs to the LysR transcriptional regulatory family.</text>
</comment>
<dbReference type="SUPFAM" id="SSF53850">
    <property type="entry name" value="Periplasmic binding protein-like II"/>
    <property type="match status" value="1"/>
</dbReference>
<evidence type="ECO:0000256" key="3">
    <source>
        <dbReference type="ARBA" id="ARBA00023125"/>
    </source>
</evidence>
<accession>A0A975MNC7</accession>
<dbReference type="Pfam" id="PF03466">
    <property type="entry name" value="LysR_substrate"/>
    <property type="match status" value="1"/>
</dbReference>
<dbReference type="Gene3D" id="3.40.190.290">
    <property type="match status" value="1"/>
</dbReference>
<dbReference type="RefSeq" id="WP_215582256.1">
    <property type="nucleotide sequence ID" value="NZ_CP073754.1"/>
</dbReference>
<dbReference type="KEGG" id="mpad:KEF85_16105"/>
<protein>
    <submittedName>
        <fullName evidence="6">LysR family transcriptional regulator</fullName>
    </submittedName>
</protein>
<evidence type="ECO:0000256" key="4">
    <source>
        <dbReference type="ARBA" id="ARBA00023163"/>
    </source>
</evidence>
<dbReference type="InterPro" id="IPR005119">
    <property type="entry name" value="LysR_subst-bd"/>
</dbReference>